<dbReference type="SUPFAM" id="SSF48024">
    <property type="entry name" value="N-terminal domain of DnaB helicase"/>
    <property type="match status" value="1"/>
</dbReference>
<protein>
    <submittedName>
        <fullName evidence="4">DNA helicase</fullName>
    </submittedName>
</protein>
<reference evidence="4 5" key="1">
    <citation type="submission" date="2014-01" db="EMBL/GenBank/DDBJ databases">
        <title>Plasmidome dynamics in the species complex Clostridium novyi sensu lato converts strains of independent lineages into distinctly different pathogens.</title>
        <authorList>
            <person name="Skarin H."/>
            <person name="Segerman B."/>
        </authorList>
    </citation>
    <scope>NUCLEOTIDE SEQUENCE [LARGE SCALE GENOMIC DNA]</scope>
    <source>
        <strain evidence="4 5">DC5</strain>
    </source>
</reference>
<dbReference type="RefSeq" id="WP_039260094.1">
    <property type="nucleotide sequence ID" value="NZ_JDRY01000168.1"/>
</dbReference>
<keyword evidence="1" id="KW-0235">DNA replication</keyword>
<evidence type="ECO:0000256" key="1">
    <source>
        <dbReference type="ARBA" id="ARBA00022705"/>
    </source>
</evidence>
<dbReference type="Gene3D" id="3.40.50.300">
    <property type="entry name" value="P-loop containing nucleotide triphosphate hydrolases"/>
    <property type="match status" value="1"/>
</dbReference>
<comment type="caution">
    <text evidence="4">The sequence shown here is derived from an EMBL/GenBank/DDBJ whole genome shotgun (WGS) entry which is preliminary data.</text>
</comment>
<sequence>MSEISFAEVQEQYKKIYQEHKDKQLKELGIKFLDNVANILPFELLKDRGIIEGNVVGCLLKENELFLEYKEKLTERDFLTEEGRLFYRIGLEITKAGVKEIDNVALQTYLHGKEALKTIFEEYDGFRTVNDLKIVNIENFDAYLDVLLKYNSLNRLHIKGFNVLDNLEKFKQMTASEVFDWHDYMVSDTFLKVSSTVKPVDLTKNNIEFLKKANEGLERGIDIDEPILNYRLNGLHRGNILLHTAHSGVGKSSSIIPLYILPLLKRDMKVVLLINEQSEDAWRSMLIPSVLSNGYAGKGIKGIQRNRLGAGGFTDDEMERLTKGAEWLDSHEGNLILYPLEDYSVKTLKKILKKMMRLDEETTFILDTWKPGDESSSNAHAIFTEESKELFSVVKPKEMGGLNIRFIATAQLAGSSIRQRYLDIQALAKAKAIKEVCGQHLMMRKIWQDEIDEKSKHFINPYKYNKQTGQKEHFVLDKTRNYVIMFFDKNRYGKSDFQLIFEVNLDFNYWKFLGYCTVTQDY</sequence>
<dbReference type="GO" id="GO:0003678">
    <property type="term" value="F:DNA helicase activity"/>
    <property type="evidence" value="ECO:0007669"/>
    <property type="project" value="InterPro"/>
</dbReference>
<dbReference type="InterPro" id="IPR016136">
    <property type="entry name" value="DNA_helicase_N/primase_C"/>
</dbReference>
<dbReference type="InterPro" id="IPR007693">
    <property type="entry name" value="DNA_helicase_DnaB-like_N"/>
</dbReference>
<keyword evidence="4" id="KW-0347">Helicase</keyword>
<organism evidence="4 5">
    <name type="scientific">Clostridium botulinum C/D str. DC5</name>
    <dbReference type="NCBI Taxonomy" id="1443128"/>
    <lineage>
        <taxon>Bacteria</taxon>
        <taxon>Bacillati</taxon>
        <taxon>Bacillota</taxon>
        <taxon>Clostridia</taxon>
        <taxon>Eubacteriales</taxon>
        <taxon>Clostridiaceae</taxon>
        <taxon>Clostridium</taxon>
    </lineage>
</organism>
<dbReference type="InterPro" id="IPR036185">
    <property type="entry name" value="DNA_heli_DnaB-like_N_sf"/>
</dbReference>
<keyword evidence="4" id="KW-0067">ATP-binding</keyword>
<evidence type="ECO:0000313" key="5">
    <source>
        <dbReference type="Proteomes" id="UP000030014"/>
    </source>
</evidence>
<dbReference type="Gene3D" id="1.10.860.10">
    <property type="entry name" value="DNAb Helicase, Chain A"/>
    <property type="match status" value="1"/>
</dbReference>
<keyword evidence="2" id="KW-0238">DNA-binding</keyword>
<dbReference type="GO" id="GO:0005829">
    <property type="term" value="C:cytosol"/>
    <property type="evidence" value="ECO:0007669"/>
    <property type="project" value="TreeGrafter"/>
</dbReference>
<dbReference type="InterPro" id="IPR027417">
    <property type="entry name" value="P-loop_NTPase"/>
</dbReference>
<feature type="domain" description="DNA helicase DnaB-like N-terminal" evidence="3">
    <location>
        <begin position="51"/>
        <end position="120"/>
    </location>
</feature>
<evidence type="ECO:0000256" key="2">
    <source>
        <dbReference type="ARBA" id="ARBA00023125"/>
    </source>
</evidence>
<dbReference type="PANTHER" id="PTHR30153">
    <property type="entry name" value="REPLICATIVE DNA HELICASE DNAB"/>
    <property type="match status" value="1"/>
</dbReference>
<proteinExistence type="predicted"/>
<name>A0A0A0HYE1_CLOBO</name>
<dbReference type="Proteomes" id="UP000030014">
    <property type="component" value="Unassembled WGS sequence"/>
</dbReference>
<keyword evidence="4" id="KW-0547">Nucleotide-binding</keyword>
<accession>A0A0A0HYE1</accession>
<dbReference type="Pfam" id="PF00772">
    <property type="entry name" value="DnaB"/>
    <property type="match status" value="1"/>
</dbReference>
<dbReference type="GO" id="GO:0006260">
    <property type="term" value="P:DNA replication"/>
    <property type="evidence" value="ECO:0007669"/>
    <property type="project" value="UniProtKB-KW"/>
</dbReference>
<dbReference type="GO" id="GO:0005524">
    <property type="term" value="F:ATP binding"/>
    <property type="evidence" value="ECO:0007669"/>
    <property type="project" value="InterPro"/>
</dbReference>
<dbReference type="AlphaFoldDB" id="A0A0A0HYE1"/>
<gene>
    <name evidence="4" type="ORF">Z955_14915</name>
</gene>
<keyword evidence="4" id="KW-0378">Hydrolase</keyword>
<dbReference type="GO" id="GO:0003677">
    <property type="term" value="F:DNA binding"/>
    <property type="evidence" value="ECO:0007669"/>
    <property type="project" value="UniProtKB-KW"/>
</dbReference>
<dbReference type="EMBL" id="JDRY01000168">
    <property type="protein sequence ID" value="KGM93547.1"/>
    <property type="molecule type" value="Genomic_DNA"/>
</dbReference>
<dbReference type="PANTHER" id="PTHR30153:SF2">
    <property type="entry name" value="REPLICATIVE DNA HELICASE"/>
    <property type="match status" value="1"/>
</dbReference>
<evidence type="ECO:0000259" key="3">
    <source>
        <dbReference type="Pfam" id="PF00772"/>
    </source>
</evidence>
<evidence type="ECO:0000313" key="4">
    <source>
        <dbReference type="EMBL" id="KGM93547.1"/>
    </source>
</evidence>